<evidence type="ECO:0000313" key="3">
    <source>
        <dbReference type="Proteomes" id="UP001221566"/>
    </source>
</evidence>
<feature type="compositionally biased region" description="Low complexity" evidence="1">
    <location>
        <begin position="1"/>
        <end position="15"/>
    </location>
</feature>
<organism evidence="2 3">
    <name type="scientific">Vogesella indigofera</name>
    <name type="common">Pseudomonas indigofera</name>
    <dbReference type="NCBI Taxonomy" id="45465"/>
    <lineage>
        <taxon>Bacteria</taxon>
        <taxon>Pseudomonadati</taxon>
        <taxon>Pseudomonadota</taxon>
        <taxon>Betaproteobacteria</taxon>
        <taxon>Neisseriales</taxon>
        <taxon>Chromobacteriaceae</taxon>
        <taxon>Vogesella</taxon>
    </lineage>
</organism>
<protein>
    <submittedName>
        <fullName evidence="2">Uncharacterized protein</fullName>
    </submittedName>
</protein>
<evidence type="ECO:0000313" key="2">
    <source>
        <dbReference type="EMBL" id="MDC7690369.1"/>
    </source>
</evidence>
<dbReference type="Proteomes" id="UP001221566">
    <property type="component" value="Unassembled WGS sequence"/>
</dbReference>
<dbReference type="RefSeq" id="WP_272802675.1">
    <property type="nucleotide sequence ID" value="NZ_JAQQKY010000002.1"/>
</dbReference>
<feature type="region of interest" description="Disordered" evidence="1">
    <location>
        <begin position="1"/>
        <end position="21"/>
    </location>
</feature>
<sequence>MARHQPAPATPVATPSAPPRVESKARQRIGKAYELLAGQPVSLAGLSHETRGEVVVSAVCDDTGHIVVLSRVRDTVWELWPFINTPNIWDNNKRINWSGIPEAYREACQNMLYAYWKQGREGWSRRGWPRSKSS</sequence>
<gene>
    <name evidence="2" type="ORF">PQU93_06155</name>
</gene>
<comment type="caution">
    <text evidence="2">The sequence shown here is derived from an EMBL/GenBank/DDBJ whole genome shotgun (WGS) entry which is preliminary data.</text>
</comment>
<evidence type="ECO:0000256" key="1">
    <source>
        <dbReference type="SAM" id="MobiDB-lite"/>
    </source>
</evidence>
<proteinExistence type="predicted"/>
<dbReference type="EMBL" id="JAQQKY010000002">
    <property type="protein sequence ID" value="MDC7690369.1"/>
    <property type="molecule type" value="Genomic_DNA"/>
</dbReference>
<name>A0ABT5I2H8_VOGIN</name>
<reference evidence="2 3" key="1">
    <citation type="submission" date="2023-01" db="EMBL/GenBank/DDBJ databases">
        <title>Novel species of the genus Vogesella isolated from rivers.</title>
        <authorList>
            <person name="Lu H."/>
        </authorList>
    </citation>
    <scope>NUCLEOTIDE SEQUENCE [LARGE SCALE GENOMIC DNA]</scope>
    <source>
        <strain evidence="2 3">SH7W</strain>
    </source>
</reference>
<accession>A0ABT5I2H8</accession>
<keyword evidence="3" id="KW-1185">Reference proteome</keyword>